<dbReference type="InterPro" id="IPR019734">
    <property type="entry name" value="TPR_rpt"/>
</dbReference>
<dbReference type="SMART" id="SM00028">
    <property type="entry name" value="TPR"/>
    <property type="match status" value="2"/>
</dbReference>
<dbReference type="eggNOG" id="KOG0548">
    <property type="taxonomic scope" value="Eukaryota"/>
</dbReference>
<dbReference type="GO" id="GO:0051879">
    <property type="term" value="F:Hsp90 protein binding"/>
    <property type="evidence" value="ECO:0007669"/>
    <property type="project" value="TreeGrafter"/>
</dbReference>
<dbReference type="Gene3D" id="1.25.40.10">
    <property type="entry name" value="Tetratricopeptide repeat domain"/>
    <property type="match status" value="1"/>
</dbReference>
<evidence type="ECO:0000313" key="4">
    <source>
        <dbReference type="EMBL" id="ACO61876.1"/>
    </source>
</evidence>
<sequence length="152" mass="17144">MTSGERRPTSGETRSNDSESRLSTDDSQTYLGGRLGHGSIAIPQLIQPARARPLNRSMKANYVKNQADSALKSGNARDAYIKYTECLNLVPQKYEQLHVIYSNRSLAYAKARKFELALTDAEKACELQPGWHKAWWRKAAALKALRRYNEVS</sequence>
<dbReference type="SUPFAM" id="SSF48452">
    <property type="entry name" value="TPR-like"/>
    <property type="match status" value="1"/>
</dbReference>
<dbReference type="AlphaFoldDB" id="C1E294"/>
<dbReference type="OrthoDB" id="20872at2759"/>
<keyword evidence="2" id="KW-0802">TPR repeat</keyword>
<evidence type="ECO:0000256" key="2">
    <source>
        <dbReference type="ARBA" id="ARBA00022803"/>
    </source>
</evidence>
<keyword evidence="1" id="KW-0677">Repeat</keyword>
<keyword evidence="5" id="KW-1185">Reference proteome</keyword>
<dbReference type="EMBL" id="CP001324">
    <property type="protein sequence ID" value="ACO61876.1"/>
    <property type="molecule type" value="Genomic_DNA"/>
</dbReference>
<dbReference type="KEGG" id="mis:MICPUN_57156"/>
<dbReference type="PANTHER" id="PTHR22904">
    <property type="entry name" value="TPR REPEAT CONTAINING PROTEIN"/>
    <property type="match status" value="1"/>
</dbReference>
<organism evidence="4 5">
    <name type="scientific">Micromonas commoda (strain RCC299 / NOUM17 / CCMP2709)</name>
    <name type="common">Picoplanktonic green alga</name>
    <dbReference type="NCBI Taxonomy" id="296587"/>
    <lineage>
        <taxon>Eukaryota</taxon>
        <taxon>Viridiplantae</taxon>
        <taxon>Chlorophyta</taxon>
        <taxon>Mamiellophyceae</taxon>
        <taxon>Mamiellales</taxon>
        <taxon>Mamiellaceae</taxon>
        <taxon>Micromonas</taxon>
    </lineage>
</organism>
<name>C1E294_MICCC</name>
<dbReference type="PANTHER" id="PTHR22904:SF523">
    <property type="entry name" value="STRESS-INDUCED-PHOSPHOPROTEIN 1"/>
    <property type="match status" value="1"/>
</dbReference>
<feature type="compositionally biased region" description="Basic and acidic residues" evidence="3">
    <location>
        <begin position="1"/>
        <end position="24"/>
    </location>
</feature>
<gene>
    <name evidence="4" type="ORF">MICPUN_57156</name>
</gene>
<evidence type="ECO:0000256" key="1">
    <source>
        <dbReference type="ARBA" id="ARBA00022737"/>
    </source>
</evidence>
<dbReference type="InterPro" id="IPR011990">
    <property type="entry name" value="TPR-like_helical_dom_sf"/>
</dbReference>
<protein>
    <submittedName>
        <fullName evidence="4">Uncharacterized protein</fullName>
    </submittedName>
</protein>
<reference evidence="4 5" key="1">
    <citation type="journal article" date="2009" name="Science">
        <title>Green evolution and dynamic adaptations revealed by genomes of the marine picoeukaryotes Micromonas.</title>
        <authorList>
            <person name="Worden A.Z."/>
            <person name="Lee J.H."/>
            <person name="Mock T."/>
            <person name="Rouze P."/>
            <person name="Simmons M.P."/>
            <person name="Aerts A.L."/>
            <person name="Allen A.E."/>
            <person name="Cuvelier M.L."/>
            <person name="Derelle E."/>
            <person name="Everett M.V."/>
            <person name="Foulon E."/>
            <person name="Grimwood J."/>
            <person name="Gundlach H."/>
            <person name="Henrissat B."/>
            <person name="Napoli C."/>
            <person name="McDonald S.M."/>
            <person name="Parker M.S."/>
            <person name="Rombauts S."/>
            <person name="Salamov A."/>
            <person name="Von Dassow P."/>
            <person name="Badger J.H."/>
            <person name="Coutinho P.M."/>
            <person name="Demir E."/>
            <person name="Dubchak I."/>
            <person name="Gentemann C."/>
            <person name="Eikrem W."/>
            <person name="Gready J.E."/>
            <person name="John U."/>
            <person name="Lanier W."/>
            <person name="Lindquist E.A."/>
            <person name="Lucas S."/>
            <person name="Mayer K.F."/>
            <person name="Moreau H."/>
            <person name="Not F."/>
            <person name="Otillar R."/>
            <person name="Panaud O."/>
            <person name="Pangilinan J."/>
            <person name="Paulsen I."/>
            <person name="Piegu B."/>
            <person name="Poliakov A."/>
            <person name="Robbens S."/>
            <person name="Schmutz J."/>
            <person name="Toulza E."/>
            <person name="Wyss T."/>
            <person name="Zelensky A."/>
            <person name="Zhou K."/>
            <person name="Armbrust E.V."/>
            <person name="Bhattacharya D."/>
            <person name="Goodenough U.W."/>
            <person name="Van de Peer Y."/>
            <person name="Grigoriev I.V."/>
        </authorList>
    </citation>
    <scope>NUCLEOTIDE SEQUENCE [LARGE SCALE GENOMIC DNA]</scope>
    <source>
        <strain evidence="5">RCC299 / NOUM17</strain>
    </source>
</reference>
<evidence type="ECO:0000256" key="3">
    <source>
        <dbReference type="SAM" id="MobiDB-lite"/>
    </source>
</evidence>
<dbReference type="RefSeq" id="XP_002500618.1">
    <property type="nucleotide sequence ID" value="XM_002500572.1"/>
</dbReference>
<feature type="region of interest" description="Disordered" evidence="3">
    <location>
        <begin position="1"/>
        <end position="29"/>
    </location>
</feature>
<dbReference type="STRING" id="296587.C1E294"/>
<dbReference type="GeneID" id="8242235"/>
<evidence type="ECO:0000313" key="5">
    <source>
        <dbReference type="Proteomes" id="UP000002009"/>
    </source>
</evidence>
<accession>C1E294</accession>
<dbReference type="Proteomes" id="UP000002009">
    <property type="component" value="Chromosome 3"/>
</dbReference>
<dbReference type="InParanoid" id="C1E294"/>
<proteinExistence type="predicted"/>